<accession>A0ABU8Q4U5</accession>
<name>A0ABU8Q4U5_9SPHN</name>
<dbReference type="RefSeq" id="WP_132882544.1">
    <property type="nucleotide sequence ID" value="NZ_JBBGZA010000001.1"/>
</dbReference>
<sequence>MSMRRPGEGQKLTREGFDRIGPFHPYVVWAAILLFDLLVVLGILAALTMAGDRIEDRLWPGGTEWVTI</sequence>
<protein>
    <submittedName>
        <fullName evidence="2">Uncharacterized protein</fullName>
    </submittedName>
</protein>
<gene>
    <name evidence="2" type="ORF">WH159_06070</name>
</gene>
<reference evidence="2 3" key="1">
    <citation type="submission" date="2023-12" db="EMBL/GenBank/DDBJ databases">
        <title>Gut-associated functions are favored during microbiome assembly across C. elegans life.</title>
        <authorList>
            <person name="Zimmermann J."/>
        </authorList>
    </citation>
    <scope>NUCLEOTIDE SEQUENCE [LARGE SCALE GENOMIC DNA]</scope>
    <source>
        <strain evidence="2 3">JUb134</strain>
    </source>
</reference>
<evidence type="ECO:0000313" key="2">
    <source>
        <dbReference type="EMBL" id="MEJ5094103.1"/>
    </source>
</evidence>
<evidence type="ECO:0000313" key="3">
    <source>
        <dbReference type="Proteomes" id="UP001380365"/>
    </source>
</evidence>
<keyword evidence="1" id="KW-1133">Transmembrane helix</keyword>
<evidence type="ECO:0000256" key="1">
    <source>
        <dbReference type="SAM" id="Phobius"/>
    </source>
</evidence>
<organism evidence="2 3">
    <name type="scientific">Sphingomonas molluscorum</name>
    <dbReference type="NCBI Taxonomy" id="418184"/>
    <lineage>
        <taxon>Bacteria</taxon>
        <taxon>Pseudomonadati</taxon>
        <taxon>Pseudomonadota</taxon>
        <taxon>Alphaproteobacteria</taxon>
        <taxon>Sphingomonadales</taxon>
        <taxon>Sphingomonadaceae</taxon>
        <taxon>Sphingomonas</taxon>
    </lineage>
</organism>
<feature type="transmembrane region" description="Helical" evidence="1">
    <location>
        <begin position="26"/>
        <end position="47"/>
    </location>
</feature>
<proteinExistence type="predicted"/>
<keyword evidence="3" id="KW-1185">Reference proteome</keyword>
<keyword evidence="1" id="KW-0472">Membrane</keyword>
<keyword evidence="1" id="KW-0812">Transmembrane</keyword>
<comment type="caution">
    <text evidence="2">The sequence shown here is derived from an EMBL/GenBank/DDBJ whole genome shotgun (WGS) entry which is preliminary data.</text>
</comment>
<dbReference type="EMBL" id="JBBGZA010000001">
    <property type="protein sequence ID" value="MEJ5094103.1"/>
    <property type="molecule type" value="Genomic_DNA"/>
</dbReference>
<dbReference type="Proteomes" id="UP001380365">
    <property type="component" value="Unassembled WGS sequence"/>
</dbReference>